<evidence type="ECO:0000313" key="8">
    <source>
        <dbReference type="Proteomes" id="UP000034164"/>
    </source>
</evidence>
<dbReference type="EMBL" id="LCZI01000242">
    <property type="protein sequence ID" value="KKZ67485.1"/>
    <property type="molecule type" value="Genomic_DNA"/>
</dbReference>
<name>A0A0G2IB45_9EURO</name>
<evidence type="ECO:0000256" key="5">
    <source>
        <dbReference type="SAM" id="MobiDB-lite"/>
    </source>
</evidence>
<dbReference type="VEuPathDB" id="FungiDB:EMCG_06862"/>
<evidence type="ECO:0000256" key="3">
    <source>
        <dbReference type="ARBA" id="ARBA00022989"/>
    </source>
</evidence>
<reference evidence="8" key="1">
    <citation type="journal article" date="2015" name="PLoS Genet.">
        <title>The dynamic genome and transcriptome of the human fungal pathogen Blastomyces and close relative Emmonsia.</title>
        <authorList>
            <person name="Munoz J.F."/>
            <person name="Gauthier G.M."/>
            <person name="Desjardins C.A."/>
            <person name="Gallo J.E."/>
            <person name="Holder J."/>
            <person name="Sullivan T.D."/>
            <person name="Marty A.J."/>
            <person name="Carmen J.C."/>
            <person name="Chen Z."/>
            <person name="Ding L."/>
            <person name="Gujja S."/>
            <person name="Magrini V."/>
            <person name="Misas E."/>
            <person name="Mitreva M."/>
            <person name="Priest M."/>
            <person name="Saif S."/>
            <person name="Whiston E.A."/>
            <person name="Young S."/>
            <person name="Zeng Q."/>
            <person name="Goldman W.E."/>
            <person name="Mardis E.R."/>
            <person name="Taylor J.W."/>
            <person name="McEwen J.G."/>
            <person name="Clay O.K."/>
            <person name="Klein B.S."/>
            <person name="Cuomo C.A."/>
        </authorList>
    </citation>
    <scope>NUCLEOTIDE SEQUENCE [LARGE SCALE GENOMIC DNA]</scope>
    <source>
        <strain evidence="8">UAMH 3008</strain>
    </source>
</reference>
<feature type="transmembrane region" description="Helical" evidence="6">
    <location>
        <begin position="241"/>
        <end position="260"/>
    </location>
</feature>
<organism evidence="7 8">
    <name type="scientific">[Emmonsia] crescens</name>
    <dbReference type="NCBI Taxonomy" id="73230"/>
    <lineage>
        <taxon>Eukaryota</taxon>
        <taxon>Fungi</taxon>
        <taxon>Dikarya</taxon>
        <taxon>Ascomycota</taxon>
        <taxon>Pezizomycotina</taxon>
        <taxon>Eurotiomycetes</taxon>
        <taxon>Eurotiomycetidae</taxon>
        <taxon>Onygenales</taxon>
        <taxon>Ajellomycetaceae</taxon>
        <taxon>Emergomyces</taxon>
    </lineage>
</organism>
<dbReference type="Pfam" id="PF04479">
    <property type="entry name" value="RTA1"/>
    <property type="match status" value="1"/>
</dbReference>
<feature type="transmembrane region" description="Helical" evidence="6">
    <location>
        <begin position="121"/>
        <end position="140"/>
    </location>
</feature>
<dbReference type="GO" id="GO:0016020">
    <property type="term" value="C:membrane"/>
    <property type="evidence" value="ECO:0007669"/>
    <property type="project" value="UniProtKB-SubCell"/>
</dbReference>
<evidence type="ECO:0000313" key="7">
    <source>
        <dbReference type="EMBL" id="KKZ67485.1"/>
    </source>
</evidence>
<comment type="caution">
    <text evidence="7">The sequence shown here is derived from an EMBL/GenBank/DDBJ whole genome shotgun (WGS) entry which is preliminary data.</text>
</comment>
<gene>
    <name evidence="7" type="ORF">EMCG_06862</name>
</gene>
<accession>A0A0G2IB45</accession>
<dbReference type="OrthoDB" id="3358017at2759"/>
<dbReference type="PANTHER" id="PTHR31465">
    <property type="entry name" value="PROTEIN RTA1-RELATED"/>
    <property type="match status" value="1"/>
</dbReference>
<dbReference type="PANTHER" id="PTHR31465:SF13">
    <property type="entry name" value="RTA1 DOMAIN PROTEIN-RELATED"/>
    <property type="match status" value="1"/>
</dbReference>
<dbReference type="AlphaFoldDB" id="A0A0G2IB45"/>
<sequence length="337" mass="37287">MSSEPTTEELYHYSPNRGAAIFFTVVYAISAASHELQHRTSKPQKFTIPLTLGAIFSAIGFLQRSLLASDKGDVKSLYTVSTMFILGAGPTYAGADYFICGRLFSFVPSAAPMSPIRVVRTFIAFDILAEICVWVGAGLLAGADGGAAARYNIGLNLIRVAMITQAVLFASFVAVLAFFHIRVDVLRAKWSVTSDGGTERRFMVVVYCLYVSSILIITRSAYHIAETFVPEGHSFRATEPPFLICEALIMFLNTIMFNVFHPGHILPIDSRVYLGLDGQERANEAIEGAFYDSRPLLQKILDPLDIRGLFVREKKKQHDPQGELEMENHSARGLVRH</sequence>
<evidence type="ECO:0000256" key="6">
    <source>
        <dbReference type="SAM" id="Phobius"/>
    </source>
</evidence>
<dbReference type="InterPro" id="IPR007568">
    <property type="entry name" value="RTA1"/>
</dbReference>
<keyword evidence="3 6" id="KW-1133">Transmembrane helix</keyword>
<feature type="transmembrane region" description="Helical" evidence="6">
    <location>
        <begin position="20"/>
        <end position="36"/>
    </location>
</feature>
<comment type="subcellular location">
    <subcellularLocation>
        <location evidence="1">Membrane</location>
        <topology evidence="1">Multi-pass membrane protein</topology>
    </subcellularLocation>
</comment>
<proteinExistence type="predicted"/>
<evidence type="ECO:0000256" key="2">
    <source>
        <dbReference type="ARBA" id="ARBA00022692"/>
    </source>
</evidence>
<evidence type="ECO:0000256" key="1">
    <source>
        <dbReference type="ARBA" id="ARBA00004141"/>
    </source>
</evidence>
<feature type="region of interest" description="Disordered" evidence="5">
    <location>
        <begin position="317"/>
        <end position="337"/>
    </location>
</feature>
<evidence type="ECO:0008006" key="9">
    <source>
        <dbReference type="Google" id="ProtNLM"/>
    </source>
</evidence>
<feature type="compositionally biased region" description="Basic and acidic residues" evidence="5">
    <location>
        <begin position="317"/>
        <end position="330"/>
    </location>
</feature>
<feature type="transmembrane region" description="Helical" evidence="6">
    <location>
        <begin position="78"/>
        <end position="100"/>
    </location>
</feature>
<feature type="transmembrane region" description="Helical" evidence="6">
    <location>
        <begin position="202"/>
        <end position="221"/>
    </location>
</feature>
<keyword evidence="4 6" id="KW-0472">Membrane</keyword>
<protein>
    <recommendedName>
        <fullName evidence="9">RTA1 domain-containing protein</fullName>
    </recommendedName>
</protein>
<feature type="transmembrane region" description="Helical" evidence="6">
    <location>
        <begin position="48"/>
        <end position="66"/>
    </location>
</feature>
<feature type="transmembrane region" description="Helical" evidence="6">
    <location>
        <begin position="160"/>
        <end position="181"/>
    </location>
</feature>
<evidence type="ECO:0000256" key="4">
    <source>
        <dbReference type="ARBA" id="ARBA00023136"/>
    </source>
</evidence>
<keyword evidence="2 6" id="KW-0812">Transmembrane</keyword>
<dbReference type="Proteomes" id="UP000034164">
    <property type="component" value="Unassembled WGS sequence"/>
</dbReference>